<evidence type="ECO:0000313" key="5">
    <source>
        <dbReference type="Proteomes" id="UP001163283"/>
    </source>
</evidence>
<evidence type="ECO:0000313" key="1">
    <source>
        <dbReference type="EMBL" id="STY90189.1"/>
    </source>
</evidence>
<dbReference type="RefSeq" id="WP_112742167.1">
    <property type="nucleotide sequence ID" value="NZ_CP030241.1"/>
</dbReference>
<protein>
    <submittedName>
        <fullName evidence="2">DUF3310 domain-containing protein</fullName>
    </submittedName>
    <submittedName>
        <fullName evidence="1">Protein of unknwon function (DUF3310)</fullName>
    </submittedName>
</protein>
<evidence type="ECO:0000313" key="3">
    <source>
        <dbReference type="EMBL" id="UZA52734.1"/>
    </source>
</evidence>
<sequence>MTDQPDMINHPPHYISCPSGIECIEIAELLPFCLGNAYKYLHRAGLKGDSLTDLKKALWYARRAFLNDEKLTEKAKIRILEVASHQDLQKKELLTHFVQKPIGAFYVYLQSHVRKYTTDLDNRPT</sequence>
<dbReference type="EMBL" id="UGPZ01000002">
    <property type="protein sequence ID" value="STY90189.1"/>
    <property type="molecule type" value="Genomic_DNA"/>
</dbReference>
<dbReference type="Pfam" id="PF11753">
    <property type="entry name" value="DUF3310"/>
    <property type="match status" value="1"/>
</dbReference>
<dbReference type="Proteomes" id="UP001163283">
    <property type="component" value="Chromosome"/>
</dbReference>
<dbReference type="EMBL" id="CP087781">
    <property type="protein sequence ID" value="UZA52734.1"/>
    <property type="molecule type" value="Genomic_DNA"/>
</dbReference>
<keyword evidence="6" id="KW-1185">Reference proteome</keyword>
<gene>
    <name evidence="2" type="ORF">LP092_05945</name>
    <name evidence="3" type="ORF">LP129_06260</name>
    <name evidence="1" type="ORF">NCTC9426_00196</name>
</gene>
<reference evidence="1 4" key="1">
    <citation type="submission" date="2018-06" db="EMBL/GenBank/DDBJ databases">
        <authorList>
            <consortium name="Pathogen Informatics"/>
            <person name="Doyle S."/>
        </authorList>
    </citation>
    <scope>NUCLEOTIDE SEQUENCE [LARGE SCALE GENOMIC DNA]</scope>
    <source>
        <strain evidence="1 4">NCTC9426</strain>
    </source>
</reference>
<dbReference type="Proteomes" id="UP000254133">
    <property type="component" value="Unassembled WGS sequence"/>
</dbReference>
<name>A0A2Z4R6A0_MORBO</name>
<dbReference type="EMBL" id="CP087830">
    <property type="protein sequence ID" value="UZA04280.1"/>
    <property type="molecule type" value="Genomic_DNA"/>
</dbReference>
<accession>A0A2Z4R6A0</accession>
<evidence type="ECO:0000313" key="2">
    <source>
        <dbReference type="EMBL" id="UZA04280.1"/>
    </source>
</evidence>
<organism evidence="1 4">
    <name type="scientific">Moraxella bovis</name>
    <dbReference type="NCBI Taxonomy" id="476"/>
    <lineage>
        <taxon>Bacteria</taxon>
        <taxon>Pseudomonadati</taxon>
        <taxon>Pseudomonadota</taxon>
        <taxon>Gammaproteobacteria</taxon>
        <taxon>Moraxellales</taxon>
        <taxon>Moraxellaceae</taxon>
        <taxon>Moraxella</taxon>
    </lineage>
</organism>
<dbReference type="InterPro" id="IPR021739">
    <property type="entry name" value="SaV-like"/>
</dbReference>
<evidence type="ECO:0000313" key="4">
    <source>
        <dbReference type="Proteomes" id="UP000254133"/>
    </source>
</evidence>
<evidence type="ECO:0000313" key="6">
    <source>
        <dbReference type="Proteomes" id="UP001163632"/>
    </source>
</evidence>
<reference evidence="2 5" key="2">
    <citation type="journal article" date="2022" name="BMC Microbiol.">
        <title>Whole genome sequencing of Moraxella bovis strains from North America reveals two genotypes with different genetic determinants.</title>
        <authorList>
            <person name="Wynn E.L."/>
            <person name="Hille M.M."/>
            <person name="Loy J.D."/>
            <person name="Schuller G."/>
            <person name="Kuhn K.L."/>
            <person name="Dickey A.M."/>
            <person name="Bono J.L."/>
            <person name="Clawson M.L."/>
        </authorList>
    </citation>
    <scope>NUCLEOTIDE SEQUENCE</scope>
    <source>
        <strain evidence="2">SAM102599</strain>
        <strain evidence="3 5">SAM57978</strain>
    </source>
</reference>
<dbReference type="KEGG" id="mboi:DQF64_06020"/>
<proteinExistence type="predicted"/>
<dbReference type="AlphaFoldDB" id="A0A2Z4R6A0"/>
<dbReference type="GeneID" id="77188868"/>
<dbReference type="Proteomes" id="UP001163632">
    <property type="component" value="Chromosome"/>
</dbReference>